<keyword evidence="3 11" id="KW-1134">Transmembrane beta strand</keyword>
<evidence type="ECO:0000256" key="9">
    <source>
        <dbReference type="ARBA" id="ARBA00023136"/>
    </source>
</evidence>
<keyword evidence="9 11" id="KW-0472">Membrane</keyword>
<keyword evidence="17" id="KW-1185">Reference proteome</keyword>
<evidence type="ECO:0000256" key="3">
    <source>
        <dbReference type="ARBA" id="ARBA00022452"/>
    </source>
</evidence>
<dbReference type="PROSITE" id="PS52016">
    <property type="entry name" value="TONB_DEPENDENT_REC_3"/>
    <property type="match status" value="1"/>
</dbReference>
<dbReference type="InterPro" id="IPR023996">
    <property type="entry name" value="TonB-dep_OMP_SusC/RagA"/>
</dbReference>
<evidence type="ECO:0000313" key="16">
    <source>
        <dbReference type="EMBL" id="MFH6769761.1"/>
    </source>
</evidence>
<dbReference type="RefSeq" id="WP_395438991.1">
    <property type="nucleotide sequence ID" value="NZ_JBAWKC010000005.1"/>
</dbReference>
<dbReference type="Pfam" id="PF07715">
    <property type="entry name" value="Plug"/>
    <property type="match status" value="1"/>
</dbReference>
<evidence type="ECO:0000256" key="6">
    <source>
        <dbReference type="ARBA" id="ARBA00023004"/>
    </source>
</evidence>
<evidence type="ECO:0000256" key="4">
    <source>
        <dbReference type="ARBA" id="ARBA00022496"/>
    </source>
</evidence>
<keyword evidence="6" id="KW-0408">Iron</keyword>
<keyword evidence="5 11" id="KW-0812">Transmembrane</keyword>
<dbReference type="InterPro" id="IPR037066">
    <property type="entry name" value="Plug_dom_sf"/>
</dbReference>
<evidence type="ECO:0000256" key="12">
    <source>
        <dbReference type="RuleBase" id="RU003357"/>
    </source>
</evidence>
<comment type="similarity">
    <text evidence="11 12">Belongs to the TonB-dependent receptor family.</text>
</comment>
<keyword evidence="10 11" id="KW-0998">Cell outer membrane</keyword>
<protein>
    <submittedName>
        <fullName evidence="16">TonB-dependent receptor</fullName>
    </submittedName>
</protein>
<dbReference type="PANTHER" id="PTHR32552:SF81">
    <property type="entry name" value="TONB-DEPENDENT OUTER MEMBRANE RECEPTOR"/>
    <property type="match status" value="1"/>
</dbReference>
<evidence type="ECO:0000256" key="10">
    <source>
        <dbReference type="ARBA" id="ARBA00023237"/>
    </source>
</evidence>
<keyword evidence="7" id="KW-0406">Ion transport</keyword>
<dbReference type="InterPro" id="IPR008969">
    <property type="entry name" value="CarboxyPept-like_regulatory"/>
</dbReference>
<organism evidence="16 17">
    <name type="scientific">Gaetbulibacter aquiaggeris</name>
    <dbReference type="NCBI Taxonomy" id="1735373"/>
    <lineage>
        <taxon>Bacteria</taxon>
        <taxon>Pseudomonadati</taxon>
        <taxon>Bacteroidota</taxon>
        <taxon>Flavobacteriia</taxon>
        <taxon>Flavobacteriales</taxon>
        <taxon>Flavobacteriaceae</taxon>
        <taxon>Gaetbulibacter</taxon>
    </lineage>
</organism>
<feature type="domain" description="TonB-dependent receptor plug" evidence="15">
    <location>
        <begin position="112"/>
        <end position="217"/>
    </location>
</feature>
<feature type="domain" description="TonB-dependent receptor-like beta-barrel" evidence="14">
    <location>
        <begin position="420"/>
        <end position="959"/>
    </location>
</feature>
<evidence type="ECO:0000256" key="1">
    <source>
        <dbReference type="ARBA" id="ARBA00004571"/>
    </source>
</evidence>
<dbReference type="InterPro" id="IPR036942">
    <property type="entry name" value="Beta-barrel_TonB_sf"/>
</dbReference>
<feature type="signal peptide" evidence="13">
    <location>
        <begin position="1"/>
        <end position="19"/>
    </location>
</feature>
<keyword evidence="16" id="KW-0675">Receptor</keyword>
<dbReference type="Gene3D" id="2.170.130.10">
    <property type="entry name" value="TonB-dependent receptor, plug domain"/>
    <property type="match status" value="1"/>
</dbReference>
<feature type="chain" id="PRO_5047385071" evidence="13">
    <location>
        <begin position="20"/>
        <end position="1000"/>
    </location>
</feature>
<gene>
    <name evidence="16" type="ORF">V8G56_13490</name>
</gene>
<dbReference type="Pfam" id="PF13715">
    <property type="entry name" value="CarbopepD_reg_2"/>
    <property type="match status" value="1"/>
</dbReference>
<sequence>MKTKIILLLLFLVSVSSFAQNMIVSGTVTGSEDNMPIPGVNVIVKGTSRGVSTDFDGNYSIQVSEGEILEFSSLGLKTKLITISNQTIINIALDTDIESLGEVVVVGYGTAKKRDLAGSIVRVEGDIVADKPNANPVASLQGRVAGLSVVNSGQPGQEPDIRIRGTVSRNQTKPLYVVDGIFSEDISYINPNDIDSIELLKDPSSLAIFGVRGANGVILVTTKKAKEGKLNITFSASTGFKNITGEPDMADANLFKTLYDERLDNDGSAPYGFYNLFNGNTNWVDEITNNGATVRNANLSIQSGNESNKMSVGLGYLEEEGIIKNEKLQKVTFNINDEVKISDNIKVGIGISGVKSDLPNLGNYVSSLNATPIVSPFNSEGIYNQLPIAIGGAQIGNPLLVVNERLPKNINNSYRFVGNIFAEFKFLKDFTFRTAYSGNYDNTKGRGYSPLTPVYVAESDEIANYSGQILSSVYQYNNIKQDFQQDYLLTYTKEFGDHGITALLGYTTFQEYFENINGSVKQLAGGDPIPNDPRFWYLNVFPFGDPDTRISNSEQWDRATTSGLFRVLYNYKRKYILNGSFRRDASSELPKETRGQNFWSLGAAWEVSKEKFMENSSINYLKIKGSYGELGNQYNAVHYPYLPNYQLGASAVLGNPQSVIPAYVLAYRNTDNLKWETITSYEAGIEMATFDNRLEFEATYYNKLTKDLLVFVSSGSDQFYTNAGEIENRGFEFTSSWNDNIGPDFKYSISGNLATIKNTVNSVFEPGFEVFSGPTRTRAGDPIGSFYGYIVDGLYQSNLDIAASPPSALGAYTPGDFKYRDVNGDGEITPDDRTVIGNPTPDFTYGISTNLSYKNFSLDIDVQGVYGNEIWRNWGNGSTFAQFNYRAVRENRWIGAGTSNWEPRLTEASGYNKLNSTYNIEDGSYVRIRNIQLAYNFKRMSIKSIDFTNMRLYINAQNLYTWKHNSGFTPEAGGSPIEFSIDNGGYPLPMVTSLGFSVSF</sequence>
<dbReference type="EMBL" id="JBAWKC010000005">
    <property type="protein sequence ID" value="MFH6769761.1"/>
    <property type="molecule type" value="Genomic_DNA"/>
</dbReference>
<dbReference type="Proteomes" id="UP001610104">
    <property type="component" value="Unassembled WGS sequence"/>
</dbReference>
<evidence type="ECO:0000256" key="8">
    <source>
        <dbReference type="ARBA" id="ARBA00023077"/>
    </source>
</evidence>
<dbReference type="Pfam" id="PF00593">
    <property type="entry name" value="TonB_dep_Rec_b-barrel"/>
    <property type="match status" value="1"/>
</dbReference>
<evidence type="ECO:0000256" key="11">
    <source>
        <dbReference type="PROSITE-ProRule" id="PRU01360"/>
    </source>
</evidence>
<keyword evidence="13" id="KW-0732">Signal</keyword>
<accession>A0ABW7MSE1</accession>
<dbReference type="Gene3D" id="2.60.40.1120">
    <property type="entry name" value="Carboxypeptidase-like, regulatory domain"/>
    <property type="match status" value="1"/>
</dbReference>
<evidence type="ECO:0000313" key="17">
    <source>
        <dbReference type="Proteomes" id="UP001610104"/>
    </source>
</evidence>
<evidence type="ECO:0000256" key="2">
    <source>
        <dbReference type="ARBA" id="ARBA00022448"/>
    </source>
</evidence>
<evidence type="ECO:0000256" key="13">
    <source>
        <dbReference type="SAM" id="SignalP"/>
    </source>
</evidence>
<dbReference type="InterPro" id="IPR039426">
    <property type="entry name" value="TonB-dep_rcpt-like"/>
</dbReference>
<reference evidence="16 17" key="1">
    <citation type="submission" date="2024-02" db="EMBL/GenBank/DDBJ databases">
        <title>A Gaetbulibacter species isolated from tidal flats and genomic insights of their niches.</title>
        <authorList>
            <person name="Ye Y."/>
        </authorList>
    </citation>
    <scope>NUCLEOTIDE SEQUENCE [LARGE SCALE GENOMIC DNA]</scope>
    <source>
        <strain evidence="16 17">KEM-8</strain>
    </source>
</reference>
<dbReference type="SUPFAM" id="SSF56935">
    <property type="entry name" value="Porins"/>
    <property type="match status" value="1"/>
</dbReference>
<dbReference type="InterPro" id="IPR023997">
    <property type="entry name" value="TonB-dep_OMP_SusC/RagA_CS"/>
</dbReference>
<dbReference type="InterPro" id="IPR012910">
    <property type="entry name" value="Plug_dom"/>
</dbReference>
<name>A0ABW7MSE1_9FLAO</name>
<keyword evidence="8 12" id="KW-0798">TonB box</keyword>
<comment type="caution">
    <text evidence="16">The sequence shown here is derived from an EMBL/GenBank/DDBJ whole genome shotgun (WGS) entry which is preliminary data.</text>
</comment>
<comment type="subcellular location">
    <subcellularLocation>
        <location evidence="1 11">Cell outer membrane</location>
        <topology evidence="1 11">Multi-pass membrane protein</topology>
    </subcellularLocation>
</comment>
<dbReference type="NCBIfam" id="TIGR04057">
    <property type="entry name" value="SusC_RagA_signa"/>
    <property type="match status" value="1"/>
</dbReference>
<proteinExistence type="inferred from homology"/>
<evidence type="ECO:0000256" key="7">
    <source>
        <dbReference type="ARBA" id="ARBA00023065"/>
    </source>
</evidence>
<dbReference type="NCBIfam" id="TIGR04056">
    <property type="entry name" value="OMP_RagA_SusC"/>
    <property type="match status" value="1"/>
</dbReference>
<keyword evidence="2 11" id="KW-0813">Transport</keyword>
<keyword evidence="4" id="KW-0410">Iron transport</keyword>
<dbReference type="Gene3D" id="2.40.170.20">
    <property type="entry name" value="TonB-dependent receptor, beta-barrel domain"/>
    <property type="match status" value="1"/>
</dbReference>
<dbReference type="SUPFAM" id="SSF49464">
    <property type="entry name" value="Carboxypeptidase regulatory domain-like"/>
    <property type="match status" value="1"/>
</dbReference>
<evidence type="ECO:0000259" key="14">
    <source>
        <dbReference type="Pfam" id="PF00593"/>
    </source>
</evidence>
<evidence type="ECO:0000256" key="5">
    <source>
        <dbReference type="ARBA" id="ARBA00022692"/>
    </source>
</evidence>
<dbReference type="InterPro" id="IPR000531">
    <property type="entry name" value="Beta-barrel_TonB"/>
</dbReference>
<dbReference type="PANTHER" id="PTHR32552">
    <property type="entry name" value="FERRICHROME IRON RECEPTOR-RELATED"/>
    <property type="match status" value="1"/>
</dbReference>
<evidence type="ECO:0000259" key="15">
    <source>
        <dbReference type="Pfam" id="PF07715"/>
    </source>
</evidence>